<keyword evidence="4" id="KW-0804">Transcription</keyword>
<protein>
    <recommendedName>
        <fullName evidence="9">C6 zinc finger domain-containing protein</fullName>
    </recommendedName>
</protein>
<dbReference type="GO" id="GO:0005634">
    <property type="term" value="C:nucleus"/>
    <property type="evidence" value="ECO:0007669"/>
    <property type="project" value="UniProtKB-SubCell"/>
</dbReference>
<proteinExistence type="predicted"/>
<evidence type="ECO:0000313" key="7">
    <source>
        <dbReference type="EMBL" id="KAG7044150.1"/>
    </source>
</evidence>
<evidence type="ECO:0000256" key="1">
    <source>
        <dbReference type="ARBA" id="ARBA00004123"/>
    </source>
</evidence>
<organism evidence="7 8">
    <name type="scientific">Colletotrichum scovillei</name>
    <dbReference type="NCBI Taxonomy" id="1209932"/>
    <lineage>
        <taxon>Eukaryota</taxon>
        <taxon>Fungi</taxon>
        <taxon>Dikarya</taxon>
        <taxon>Ascomycota</taxon>
        <taxon>Pezizomycotina</taxon>
        <taxon>Sordariomycetes</taxon>
        <taxon>Hypocreomycetidae</taxon>
        <taxon>Glomerellales</taxon>
        <taxon>Glomerellaceae</taxon>
        <taxon>Colletotrichum</taxon>
        <taxon>Colletotrichum acutatum species complex</taxon>
    </lineage>
</organism>
<feature type="region of interest" description="Disordered" evidence="6">
    <location>
        <begin position="604"/>
        <end position="627"/>
    </location>
</feature>
<gene>
    <name evidence="7" type="ORF">JMJ77_011966</name>
</gene>
<evidence type="ECO:0000256" key="2">
    <source>
        <dbReference type="ARBA" id="ARBA00023015"/>
    </source>
</evidence>
<feature type="region of interest" description="Disordered" evidence="6">
    <location>
        <begin position="97"/>
        <end position="152"/>
    </location>
</feature>
<keyword evidence="3" id="KW-0238">DNA-binding</keyword>
<keyword evidence="8" id="KW-1185">Reference proteome</keyword>
<dbReference type="EMBL" id="JAESDN010000011">
    <property type="protein sequence ID" value="KAG7044150.1"/>
    <property type="molecule type" value="Genomic_DNA"/>
</dbReference>
<dbReference type="GO" id="GO:0000981">
    <property type="term" value="F:DNA-binding transcription factor activity, RNA polymerase II-specific"/>
    <property type="evidence" value="ECO:0007669"/>
    <property type="project" value="TreeGrafter"/>
</dbReference>
<evidence type="ECO:0000256" key="5">
    <source>
        <dbReference type="ARBA" id="ARBA00023242"/>
    </source>
</evidence>
<feature type="compositionally biased region" description="Polar residues" evidence="6">
    <location>
        <begin position="132"/>
        <end position="151"/>
    </location>
</feature>
<dbReference type="GO" id="GO:0000976">
    <property type="term" value="F:transcription cis-regulatory region binding"/>
    <property type="evidence" value="ECO:0007669"/>
    <property type="project" value="TreeGrafter"/>
</dbReference>
<sequence>MMPAAPTLRIVTQRNPELAPIALASRYDVGGNRVRNIANTPIAYESADSAGMPSCSRMSIRCQVPEPVPRKKRGKSSRVTELEKKIDGLVSLFQTQQQTGETQGQPATGPSPSSEDPRLMPCTGLTIPGVTHQVSTDASPSVNSSAGTQDCHTMPTPEAGFPSGSYQLLPGFTIAAEKAEEYLSIYRTRMVPNFPFVPIEPEVTARDLHNQKRFLFWCIMQAIVPQTATVQKAVDDWVRKHAAMHIVVHKEKKIELLQGLIVYVAWGDVHLQMGINANTLLQLAIGLVMDMTMYTLAGPVSWMPKTLLNDAWAVLGRGGKQFEAPKPTLEEQRAILGGYFIASSVPAAIRRHSQIQYTPQIARCSKAIREADAIPTDQNLLALVRMQHLGDRIRAVFPSPDREEGEPLPIFREHFSAVLASLRKEICALESEEPAIKKENPMVWAHYGALMVRLYEPCIGMRGASPSEAMSAMEPFSRTESLWFCLQAIQIAMDALLAIPAEAFAYLPFNTVADIAHTMMSSHRLLLEDSANDWDVMLARQKLDLPDIARRLADRFEEADNVALIVGQKRRIFEDESSRWANYAYRARWIRQWYLNKVVGQPPQEQMATEHQQQQEQQQQQQQQAQMVPHVGMMTDPNMSWLGGVAMDQSFWEIMMLDGPGQIPIDASMLLPDQAMLPAMQTS</sequence>
<feature type="compositionally biased region" description="Low complexity" evidence="6">
    <location>
        <begin position="97"/>
        <end position="108"/>
    </location>
</feature>
<accession>A0A9P7QVF5</accession>
<comment type="subcellular location">
    <subcellularLocation>
        <location evidence="1">Nucleus</location>
    </subcellularLocation>
</comment>
<evidence type="ECO:0000256" key="4">
    <source>
        <dbReference type="ARBA" id="ARBA00023163"/>
    </source>
</evidence>
<comment type="caution">
    <text evidence="7">The sequence shown here is derived from an EMBL/GenBank/DDBJ whole genome shotgun (WGS) entry which is preliminary data.</text>
</comment>
<keyword evidence="5" id="KW-0539">Nucleus</keyword>
<reference evidence="7" key="1">
    <citation type="submission" date="2021-05" db="EMBL/GenBank/DDBJ databases">
        <title>Comparative genomics of three Colletotrichum scovillei strains and genetic complementation revealed genes involved fungal growth and virulence on chili pepper.</title>
        <authorList>
            <person name="Hsieh D.-K."/>
            <person name="Chuang S.-C."/>
            <person name="Chen C.-Y."/>
            <person name="Chao Y.-T."/>
            <person name="Lu M.-Y.J."/>
            <person name="Lee M.-H."/>
            <person name="Shih M.-C."/>
        </authorList>
    </citation>
    <scope>NUCLEOTIDE SEQUENCE</scope>
    <source>
        <strain evidence="7">Coll-153</strain>
    </source>
</reference>
<dbReference type="PANTHER" id="PTHR31845">
    <property type="entry name" value="FINGER DOMAIN PROTEIN, PUTATIVE-RELATED"/>
    <property type="match status" value="1"/>
</dbReference>
<dbReference type="PANTHER" id="PTHR31845:SF10">
    <property type="entry name" value="ZN(II)2CYS6 TRANSCRIPTION FACTOR (EUROFUNG)"/>
    <property type="match status" value="1"/>
</dbReference>
<dbReference type="InterPro" id="IPR051089">
    <property type="entry name" value="prtT"/>
</dbReference>
<evidence type="ECO:0000256" key="3">
    <source>
        <dbReference type="ARBA" id="ARBA00023125"/>
    </source>
</evidence>
<keyword evidence="2" id="KW-0805">Transcription regulation</keyword>
<evidence type="ECO:0000313" key="8">
    <source>
        <dbReference type="Proteomes" id="UP000699042"/>
    </source>
</evidence>
<evidence type="ECO:0000256" key="6">
    <source>
        <dbReference type="SAM" id="MobiDB-lite"/>
    </source>
</evidence>
<dbReference type="AlphaFoldDB" id="A0A9P7QVF5"/>
<dbReference type="Proteomes" id="UP000699042">
    <property type="component" value="Unassembled WGS sequence"/>
</dbReference>
<evidence type="ECO:0008006" key="9">
    <source>
        <dbReference type="Google" id="ProtNLM"/>
    </source>
</evidence>
<name>A0A9P7QVF5_9PEZI</name>